<dbReference type="OrthoDB" id="446168at2759"/>
<dbReference type="Proteomes" id="UP000241769">
    <property type="component" value="Unassembled WGS sequence"/>
</dbReference>
<dbReference type="Pfam" id="PF08519">
    <property type="entry name" value="RFC1"/>
    <property type="match status" value="1"/>
</dbReference>
<evidence type="ECO:0000256" key="2">
    <source>
        <dbReference type="ARBA" id="ARBA00022705"/>
    </source>
</evidence>
<dbReference type="GO" id="GO:0005663">
    <property type="term" value="C:DNA replication factor C complex"/>
    <property type="evidence" value="ECO:0007669"/>
    <property type="project" value="InterPro"/>
</dbReference>
<dbReference type="Gene3D" id="3.40.50.300">
    <property type="entry name" value="P-loop containing nucleotide triphosphate hydrolases"/>
    <property type="match status" value="1"/>
</dbReference>
<evidence type="ECO:0000256" key="1">
    <source>
        <dbReference type="ARBA" id="ARBA00006116"/>
    </source>
</evidence>
<dbReference type="SUPFAM" id="SSF52540">
    <property type="entry name" value="P-loop containing nucleoside triphosphate hydrolases"/>
    <property type="match status" value="1"/>
</dbReference>
<evidence type="ECO:0000313" key="8">
    <source>
        <dbReference type="Proteomes" id="UP000241769"/>
    </source>
</evidence>
<dbReference type="Gene3D" id="1.10.8.60">
    <property type="match status" value="1"/>
</dbReference>
<dbReference type="GO" id="GO:0005634">
    <property type="term" value="C:nucleus"/>
    <property type="evidence" value="ECO:0007669"/>
    <property type="project" value="TreeGrafter"/>
</dbReference>
<name>A0A2P6MYE6_9EUKA</name>
<dbReference type="GO" id="GO:0003677">
    <property type="term" value="F:DNA binding"/>
    <property type="evidence" value="ECO:0007669"/>
    <property type="project" value="InterPro"/>
</dbReference>
<feature type="coiled-coil region" evidence="3">
    <location>
        <begin position="1085"/>
        <end position="1172"/>
    </location>
</feature>
<evidence type="ECO:0000313" key="7">
    <source>
        <dbReference type="EMBL" id="PRP76703.1"/>
    </source>
</evidence>
<comment type="caution">
    <text evidence="7">The sequence shown here is derived from an EMBL/GenBank/DDBJ whole genome shotgun (WGS) entry which is preliminary data.</text>
</comment>
<dbReference type="InterPro" id="IPR008921">
    <property type="entry name" value="DNA_pol3_clamp-load_cplx_C"/>
</dbReference>
<dbReference type="InterPro" id="IPR013725">
    <property type="entry name" value="DNA_replication_fac_RFC1_C"/>
</dbReference>
<accession>A0A2P6MYE6</accession>
<dbReference type="GO" id="GO:0003689">
    <property type="term" value="F:DNA clamp loader activity"/>
    <property type="evidence" value="ECO:0007669"/>
    <property type="project" value="InterPro"/>
</dbReference>
<dbReference type="STRING" id="1890364.A0A2P6MYE6"/>
<gene>
    <name evidence="7" type="ORF">PROFUN_14931</name>
</gene>
<dbReference type="InterPro" id="IPR003959">
    <property type="entry name" value="ATPase_AAA_core"/>
</dbReference>
<feature type="compositionally biased region" description="Basic and acidic residues" evidence="4">
    <location>
        <begin position="11"/>
        <end position="45"/>
    </location>
</feature>
<reference evidence="7 8" key="1">
    <citation type="journal article" date="2018" name="Genome Biol. Evol.">
        <title>Multiple Roots of Fruiting Body Formation in Amoebozoa.</title>
        <authorList>
            <person name="Hillmann F."/>
            <person name="Forbes G."/>
            <person name="Novohradska S."/>
            <person name="Ferling I."/>
            <person name="Riege K."/>
            <person name="Groth M."/>
            <person name="Westermann M."/>
            <person name="Marz M."/>
            <person name="Spaller T."/>
            <person name="Winckler T."/>
            <person name="Schaap P."/>
            <person name="Glockner G."/>
        </authorList>
    </citation>
    <scope>NUCLEOTIDE SEQUENCE [LARGE SCALE GENOMIC DNA]</scope>
    <source>
        <strain evidence="7 8">Jena</strain>
    </source>
</reference>
<comment type="similarity">
    <text evidence="1">Belongs to the activator 1 large subunit family.</text>
</comment>
<dbReference type="GO" id="GO:0016887">
    <property type="term" value="F:ATP hydrolysis activity"/>
    <property type="evidence" value="ECO:0007669"/>
    <property type="project" value="InterPro"/>
</dbReference>
<feature type="compositionally biased region" description="Polar residues" evidence="4">
    <location>
        <begin position="823"/>
        <end position="832"/>
    </location>
</feature>
<keyword evidence="3" id="KW-0175">Coiled coil</keyword>
<feature type="coiled-coil region" evidence="3">
    <location>
        <begin position="837"/>
        <end position="864"/>
    </location>
</feature>
<dbReference type="SUPFAM" id="SSF48019">
    <property type="entry name" value="post-AAA+ oligomerization domain-like"/>
    <property type="match status" value="1"/>
</dbReference>
<organism evidence="7 8">
    <name type="scientific">Planoprotostelium fungivorum</name>
    <dbReference type="NCBI Taxonomy" id="1890364"/>
    <lineage>
        <taxon>Eukaryota</taxon>
        <taxon>Amoebozoa</taxon>
        <taxon>Evosea</taxon>
        <taxon>Variosea</taxon>
        <taxon>Cavosteliida</taxon>
        <taxon>Cavosteliaceae</taxon>
        <taxon>Planoprotostelium</taxon>
    </lineage>
</organism>
<feature type="region of interest" description="Disordered" evidence="4">
    <location>
        <begin position="818"/>
        <end position="837"/>
    </location>
</feature>
<evidence type="ECO:0000256" key="3">
    <source>
        <dbReference type="SAM" id="Coils"/>
    </source>
</evidence>
<feature type="region of interest" description="Disordered" evidence="4">
    <location>
        <begin position="169"/>
        <end position="194"/>
    </location>
</feature>
<proteinExistence type="inferred from homology"/>
<protein>
    <recommendedName>
        <fullName evidence="9">BRCT domain-containing protein</fullName>
    </recommendedName>
</protein>
<dbReference type="InterPro" id="IPR027417">
    <property type="entry name" value="P-loop_NTPase"/>
</dbReference>
<dbReference type="InParanoid" id="A0A2P6MYE6"/>
<dbReference type="GO" id="GO:0005524">
    <property type="term" value="F:ATP binding"/>
    <property type="evidence" value="ECO:0007669"/>
    <property type="project" value="InterPro"/>
</dbReference>
<keyword evidence="8" id="KW-1185">Reference proteome</keyword>
<evidence type="ECO:0008006" key="9">
    <source>
        <dbReference type="Google" id="ProtNLM"/>
    </source>
</evidence>
<keyword evidence="2" id="KW-0235">DNA replication</keyword>
<feature type="coiled-coil region" evidence="3">
    <location>
        <begin position="779"/>
        <end position="813"/>
    </location>
</feature>
<dbReference type="PANTHER" id="PTHR23389">
    <property type="entry name" value="CHROMOSOME TRANSMISSION FIDELITY FACTOR 18"/>
    <property type="match status" value="1"/>
</dbReference>
<evidence type="ECO:0000259" key="6">
    <source>
        <dbReference type="Pfam" id="PF08519"/>
    </source>
</evidence>
<dbReference type="FunFam" id="3.40.50.300:FF:000395">
    <property type="entry name" value="Replication factor C subunit 1"/>
    <property type="match status" value="1"/>
</dbReference>
<dbReference type="Gene3D" id="1.20.272.10">
    <property type="match status" value="1"/>
</dbReference>
<feature type="domain" description="DNA replication factor RFC1 C-terminal" evidence="6">
    <location>
        <begin position="501"/>
        <end position="664"/>
    </location>
</feature>
<dbReference type="GO" id="GO:0006260">
    <property type="term" value="P:DNA replication"/>
    <property type="evidence" value="ECO:0007669"/>
    <property type="project" value="UniProtKB-KW"/>
</dbReference>
<feature type="compositionally biased region" description="Polar residues" evidence="4">
    <location>
        <begin position="169"/>
        <end position="181"/>
    </location>
</feature>
<sequence length="1340" mass="151839">MPPGGSKQTKKTSESSARKRRISVEPVEHQSAKRPRNQESEKTTESAEPQIAEQFISSGVDDVPEFLRQLSEKPAAAQKIKVVDIPAGTRKLTGRNYVVAGIPSWAVPTEVGEDQIIKKLGGLYSIMPTSTVTHVLVAKNASQNKSKKLVLEDESTFFEHIQVISQSNSSQATRSLPTSATPVADVPTPKEKEDQLLTDKYKPKTTKDLIGAPPVAAIASWLAQWKNGPPEKRAALLSGPPGIGKTSAALLVAVEQGYEPVEFNASDARSKNMLKDQVREITQSRTLTSFFKTEKKKALLVDGMSSGDIGGMVELTNMIKSTSIPIICICNDRSSPKVKTLSNYCLDVKFKRPMIHQMLNRFRQIAQSEGLPVENLLLERMLESAHGDMRAALNLLHLCKNSSQTKGKLTSSTTFLNSVRDVDIGPFDAARKLLDNTGALSVDDRLALCQTDSSLIPLLIQESYTARVPTSHRVTRVSKFKGQARGVLTGLQSCFMISDMISESDAIEKMIRVGQHWELSNAHAICSSLLPANILQGGTYSNLSFPRYTNGLTVMLTQHSFLGKMSSQNKSNRILKEIHRTMNLVVSSNSLESRLDYLPLLKQKLTVPLISQHTAAVAEVLDLMEIYGLSREDWESIAKLTDLNGGDSLKLIPGITKSALTRQWQVLRHPKAQRMIQKWTKMRSLSKLVRDIAKLWGSFQRLKLAGSSNNEKNDKKCKSGEAAKKIIRRNSRRQTTCFTDEDAPQSSARCSMLASVESSAKRQVLTAQKRMELLQRGLNLSVTKKLKEARERNKRLEKELNASVKERDKAVRQMHQQERHLSLSKSHNQVKTPTKKFDNTQSEIDKLKQQLIESRKRQEEVDTDNSSLQREIRVMTEALALKRLSNEYAEKGTEEDLKVSLTSLVREETAQLNVELKAKVELLAQSEQRIVRLRTDIDEASSTEISLSEKITHLEESFQDASEALIKQEQVIQTLERENIKLNQLIHDETEGEKMMRDKEISKQMEGLIDRLNAVEEENVLLRRDADKSYRMESVIRQMREENERGESERYSILERERDLTDKLNDVHVQMNQLTTNHKTLKLSLKQAVESKTRADEQISFLEGENVALLSHQSGHEEELQERVDHYMTEVKELLDEKEQTMYQKAQWKTEIEHAQEIIKELESQLRSYTDSAIQSRRTLEKSLLVIDGLELELTEREMNDIYQVNELEQENAIQSRRTLEKSLLVIDGLELELTEREMNDIYQVNELEQEKSKWKSLHQAEKKRSLHMLDTLQRAKDKFELLDEHIVEDTLSALCRLLGDFCTLHLTCSIYHLIEAAPVLAKGLRFKRGHQRNALLQES</sequence>
<dbReference type="PANTHER" id="PTHR23389:SF6">
    <property type="entry name" value="REPLICATION FACTOR C SUBUNIT 1"/>
    <property type="match status" value="1"/>
</dbReference>
<feature type="domain" description="ATPase AAA-type core" evidence="5">
    <location>
        <begin position="236"/>
        <end position="283"/>
    </location>
</feature>
<dbReference type="EMBL" id="MDYQ01000306">
    <property type="protein sequence ID" value="PRP76703.1"/>
    <property type="molecule type" value="Genomic_DNA"/>
</dbReference>
<dbReference type="CDD" id="cd00009">
    <property type="entry name" value="AAA"/>
    <property type="match status" value="1"/>
</dbReference>
<dbReference type="Pfam" id="PF00004">
    <property type="entry name" value="AAA"/>
    <property type="match status" value="1"/>
</dbReference>
<feature type="region of interest" description="Disordered" evidence="4">
    <location>
        <begin position="1"/>
        <end position="52"/>
    </location>
</feature>
<evidence type="ECO:0000259" key="5">
    <source>
        <dbReference type="Pfam" id="PF00004"/>
    </source>
</evidence>
<feature type="coiled-coil region" evidence="3">
    <location>
        <begin position="923"/>
        <end position="1025"/>
    </location>
</feature>
<evidence type="ECO:0000256" key="4">
    <source>
        <dbReference type="SAM" id="MobiDB-lite"/>
    </source>
</evidence>